<evidence type="ECO:0000256" key="9">
    <source>
        <dbReference type="HAMAP-Rule" id="MF_00478"/>
    </source>
</evidence>
<dbReference type="EC" id="7.-.-.-" evidence="9"/>
<evidence type="ECO:0000256" key="3">
    <source>
        <dbReference type="ARBA" id="ARBA00022519"/>
    </source>
</evidence>
<dbReference type="Proteomes" id="UP000260351">
    <property type="component" value="Unassembled WGS sequence"/>
</dbReference>
<feature type="transmembrane region" description="Helical" evidence="9">
    <location>
        <begin position="71"/>
        <end position="91"/>
    </location>
</feature>
<evidence type="ECO:0000256" key="2">
    <source>
        <dbReference type="ARBA" id="ARBA00022448"/>
    </source>
</evidence>
<dbReference type="NCBIfam" id="TIGR01948">
    <property type="entry name" value="rnfE"/>
    <property type="match status" value="1"/>
</dbReference>
<comment type="function">
    <text evidence="9">Part of a membrane-bound complex that couples electron transfer with translocation of ions across the membrane.</text>
</comment>
<evidence type="ECO:0000313" key="11">
    <source>
        <dbReference type="Proteomes" id="UP000260351"/>
    </source>
</evidence>
<dbReference type="HAMAP" id="MF_00478">
    <property type="entry name" value="RsxE_RnfE"/>
    <property type="match status" value="1"/>
</dbReference>
<keyword evidence="2 9" id="KW-0813">Transport</keyword>
<dbReference type="GO" id="GO:0022900">
    <property type="term" value="P:electron transport chain"/>
    <property type="evidence" value="ECO:0007669"/>
    <property type="project" value="UniProtKB-UniRule"/>
</dbReference>
<dbReference type="GO" id="GO:0005886">
    <property type="term" value="C:plasma membrane"/>
    <property type="evidence" value="ECO:0007669"/>
    <property type="project" value="UniProtKB-SubCell"/>
</dbReference>
<dbReference type="NCBIfam" id="NF009070">
    <property type="entry name" value="PRK12405.1"/>
    <property type="match status" value="1"/>
</dbReference>
<sequence>MTDINRIWRDGLWDNNPGLVQLLGLCPLLAVSNTAVSGLGLGLATLIVLVVSSLLVSALRHTWRPETRIPAFVLIIASTVTAIDLSMQAWLHELSRSLGIFVPLIVTNCTILARAEAFASRQPVGPSLVDALAQGTGFAAVLVVLGAGREVVGRGTLFDGAEMLFGESAAGWTIPVLPFEQGLLLAVLPPGAFIGLGLLVAARQHLINRSREAGVKSRPAPSTAEPTTP</sequence>
<comment type="caution">
    <text evidence="9">Lacks conserved residue(s) required for the propagation of feature annotation.</text>
</comment>
<accession>A0A3E1K5V4</accession>
<feature type="transmembrane region" description="Helical" evidence="9">
    <location>
        <begin position="182"/>
        <end position="202"/>
    </location>
</feature>
<dbReference type="PANTHER" id="PTHR30586">
    <property type="entry name" value="ELECTRON TRANSPORT COMPLEX PROTEIN RNFE"/>
    <property type="match status" value="1"/>
</dbReference>
<comment type="caution">
    <text evidence="10">The sequence shown here is derived from an EMBL/GenBank/DDBJ whole genome shotgun (WGS) entry which is preliminary data.</text>
</comment>
<gene>
    <name evidence="9" type="primary">rnfE</name>
    <name evidence="10" type="ORF">DZC52_13520</name>
</gene>
<reference evidence="10 11" key="1">
    <citation type="submission" date="2018-08" db="EMBL/GenBank/DDBJ databases">
        <title>Wenzhouxiangella salilacus sp. nov., a novel bacterium isolated from a saline lake in Xinjiang Province, China.</title>
        <authorList>
            <person name="Han S."/>
        </authorList>
    </citation>
    <scope>NUCLEOTIDE SEQUENCE [LARGE SCALE GENOMIC DNA]</scope>
    <source>
        <strain evidence="10 11">XDB06</strain>
    </source>
</reference>
<dbReference type="OrthoDB" id="9782945at2"/>
<evidence type="ECO:0000256" key="1">
    <source>
        <dbReference type="ARBA" id="ARBA00004127"/>
    </source>
</evidence>
<evidence type="ECO:0000256" key="8">
    <source>
        <dbReference type="ARBA" id="ARBA00023136"/>
    </source>
</evidence>
<keyword evidence="6 9" id="KW-0249">Electron transport</keyword>
<comment type="subcellular location">
    <subcellularLocation>
        <location evidence="9">Cell inner membrane</location>
        <topology evidence="9">Multi-pass membrane protein</topology>
    </subcellularLocation>
    <subcellularLocation>
        <location evidence="1">Endomembrane system</location>
        <topology evidence="1">Multi-pass membrane protein</topology>
    </subcellularLocation>
</comment>
<keyword evidence="7 9" id="KW-1133">Transmembrane helix</keyword>
<keyword evidence="11" id="KW-1185">Reference proteome</keyword>
<keyword evidence="3 9" id="KW-0997">Cell inner membrane</keyword>
<dbReference type="AlphaFoldDB" id="A0A3E1K5V4"/>
<keyword evidence="4 9" id="KW-0812">Transmembrane</keyword>
<dbReference type="InterPro" id="IPR010968">
    <property type="entry name" value="RnfE"/>
</dbReference>
<dbReference type="GO" id="GO:0012505">
    <property type="term" value="C:endomembrane system"/>
    <property type="evidence" value="ECO:0007669"/>
    <property type="project" value="UniProtKB-SubCell"/>
</dbReference>
<dbReference type="InterPro" id="IPR003667">
    <property type="entry name" value="NqrDE/RnfAE"/>
</dbReference>
<evidence type="ECO:0000256" key="5">
    <source>
        <dbReference type="ARBA" id="ARBA00022967"/>
    </source>
</evidence>
<keyword evidence="5 9" id="KW-1278">Translocase</keyword>
<keyword evidence="8 9" id="KW-0472">Membrane</keyword>
<dbReference type="Pfam" id="PF02508">
    <property type="entry name" value="Rnf-Nqr"/>
    <property type="match status" value="1"/>
</dbReference>
<dbReference type="EMBL" id="QUZK01000048">
    <property type="protein sequence ID" value="RFF29320.1"/>
    <property type="molecule type" value="Genomic_DNA"/>
</dbReference>
<organism evidence="10 11">
    <name type="scientific">Wenzhouxiangella sediminis</name>
    <dbReference type="NCBI Taxonomy" id="1792836"/>
    <lineage>
        <taxon>Bacteria</taxon>
        <taxon>Pseudomonadati</taxon>
        <taxon>Pseudomonadota</taxon>
        <taxon>Gammaproteobacteria</taxon>
        <taxon>Chromatiales</taxon>
        <taxon>Wenzhouxiangellaceae</taxon>
        <taxon>Wenzhouxiangella</taxon>
    </lineage>
</organism>
<dbReference type="PANTHER" id="PTHR30586:SF0">
    <property type="entry name" value="ION-TRANSLOCATING OXIDOREDUCTASE COMPLEX SUBUNIT E"/>
    <property type="match status" value="1"/>
</dbReference>
<evidence type="ECO:0000313" key="10">
    <source>
        <dbReference type="EMBL" id="RFF29320.1"/>
    </source>
</evidence>
<evidence type="ECO:0000256" key="4">
    <source>
        <dbReference type="ARBA" id="ARBA00022692"/>
    </source>
</evidence>
<proteinExistence type="inferred from homology"/>
<evidence type="ECO:0000256" key="7">
    <source>
        <dbReference type="ARBA" id="ARBA00022989"/>
    </source>
</evidence>
<keyword evidence="9" id="KW-1003">Cell membrane</keyword>
<comment type="similarity">
    <text evidence="9">Belongs to the NqrDE/RnfAE family.</text>
</comment>
<evidence type="ECO:0000256" key="6">
    <source>
        <dbReference type="ARBA" id="ARBA00022982"/>
    </source>
</evidence>
<dbReference type="RefSeq" id="WP_116651686.1">
    <property type="nucleotide sequence ID" value="NZ_QUZK01000048.1"/>
</dbReference>
<name>A0A3E1K5V4_9GAMM</name>
<comment type="subunit">
    <text evidence="9">The complex is composed of six subunits: RnfA, RnfB, RnfC, RnfD, RnfE and RnfG.</text>
</comment>
<feature type="transmembrane region" description="Helical" evidence="9">
    <location>
        <begin position="38"/>
        <end position="59"/>
    </location>
</feature>
<dbReference type="PIRSF" id="PIRSF006102">
    <property type="entry name" value="NQR_DE"/>
    <property type="match status" value="1"/>
</dbReference>
<protein>
    <recommendedName>
        <fullName evidence="9">Ion-translocating oxidoreductase complex subunit E</fullName>
        <ecNumber evidence="9">7.-.-.-</ecNumber>
    </recommendedName>
    <alternativeName>
        <fullName evidence="9">Rnf electron transport complex subunit E</fullName>
    </alternativeName>
</protein>